<feature type="region of interest" description="Disordered" evidence="1">
    <location>
        <begin position="22"/>
        <end position="58"/>
    </location>
</feature>
<evidence type="ECO:0000256" key="2">
    <source>
        <dbReference type="SAM" id="SignalP"/>
    </source>
</evidence>
<feature type="compositionally biased region" description="Low complexity" evidence="1">
    <location>
        <begin position="121"/>
        <end position="134"/>
    </location>
</feature>
<dbReference type="RefSeq" id="WP_209593742.1">
    <property type="nucleotide sequence ID" value="NZ_JAGJCF010000003.1"/>
</dbReference>
<evidence type="ECO:0008006" key="5">
    <source>
        <dbReference type="Google" id="ProtNLM"/>
    </source>
</evidence>
<reference evidence="3 4" key="1">
    <citation type="submission" date="2021-04" db="EMBL/GenBank/DDBJ databases">
        <title>Whole genome sequence of Jiella sp. KSK16Y-1.</title>
        <authorList>
            <person name="Tuo L."/>
        </authorList>
    </citation>
    <scope>NUCLEOTIDE SEQUENCE [LARGE SCALE GENOMIC DNA]</scope>
    <source>
        <strain evidence="3 4">KSK16Y-1</strain>
    </source>
</reference>
<organism evidence="3 4">
    <name type="scientific">Jiella mangrovi</name>
    <dbReference type="NCBI Taxonomy" id="2821407"/>
    <lineage>
        <taxon>Bacteria</taxon>
        <taxon>Pseudomonadati</taxon>
        <taxon>Pseudomonadota</taxon>
        <taxon>Alphaproteobacteria</taxon>
        <taxon>Hyphomicrobiales</taxon>
        <taxon>Aurantimonadaceae</taxon>
        <taxon>Jiella</taxon>
    </lineage>
</organism>
<comment type="caution">
    <text evidence="3">The sequence shown here is derived from an EMBL/GenBank/DDBJ whole genome shotgun (WGS) entry which is preliminary data.</text>
</comment>
<accession>A0ABS4BF17</accession>
<feature type="region of interest" description="Disordered" evidence="1">
    <location>
        <begin position="104"/>
        <end position="147"/>
    </location>
</feature>
<protein>
    <recommendedName>
        <fullName evidence="5">PepSY domain-containing protein</fullName>
    </recommendedName>
</protein>
<evidence type="ECO:0000313" key="4">
    <source>
        <dbReference type="Proteomes" id="UP000678276"/>
    </source>
</evidence>
<sequence>MKKFILATTVFAFAAAPALAQSDTSGSTTTQQPAMSGDSGSTDQSTSTSGTKAMSAGDMVTSQNKVLKALQSAGYTDAAIMDAAYIVGATTPDGERVVMMIDTSGRVMGAQRRDGQGGQSGSNMSSGGSSNSSMPADTSSDSTDTAK</sequence>
<feature type="compositionally biased region" description="Polar residues" evidence="1">
    <location>
        <begin position="135"/>
        <end position="147"/>
    </location>
</feature>
<dbReference type="EMBL" id="JAGJCF010000003">
    <property type="protein sequence ID" value="MBP0615340.1"/>
    <property type="molecule type" value="Genomic_DNA"/>
</dbReference>
<feature type="chain" id="PRO_5046936853" description="PepSY domain-containing protein" evidence="2">
    <location>
        <begin position="21"/>
        <end position="147"/>
    </location>
</feature>
<evidence type="ECO:0000313" key="3">
    <source>
        <dbReference type="EMBL" id="MBP0615340.1"/>
    </source>
</evidence>
<dbReference type="Proteomes" id="UP000678276">
    <property type="component" value="Unassembled WGS sequence"/>
</dbReference>
<gene>
    <name evidence="3" type="ORF">J6595_07095</name>
</gene>
<feature type="signal peptide" evidence="2">
    <location>
        <begin position="1"/>
        <end position="20"/>
    </location>
</feature>
<evidence type="ECO:0000256" key="1">
    <source>
        <dbReference type="SAM" id="MobiDB-lite"/>
    </source>
</evidence>
<name>A0ABS4BF17_9HYPH</name>
<feature type="compositionally biased region" description="Low complexity" evidence="1">
    <location>
        <begin position="22"/>
        <end position="51"/>
    </location>
</feature>
<proteinExistence type="predicted"/>
<keyword evidence="2" id="KW-0732">Signal</keyword>
<keyword evidence="4" id="KW-1185">Reference proteome</keyword>